<sequence>MIHTRIKSVAQRLNWYRTKDKTFGLYQGYVFHMGDGNGMKFIFCILKNIDNITIANLQATLELRKSEFKNVNIKLQDRILYLSFEEGIFPSIRRSKFVRALDSLVEIFENLDIPKQDSCFECGAEEDLDYYNYQQMGMLLCDSCSSKMEEKVELSLLEWKSEEKNYLKGSLSAGFAATLISAIWILSSYYSNKVFPGFSLLIPYFVNKGYEWGGGRIGKWTILILALIITFFEGMCLAFIFDKFHNSPDVPLSSLLNGGAISLWVCMISVIWFFFFYKENLPEFYSAEKVN</sequence>
<feature type="transmembrane region" description="Helical" evidence="1">
    <location>
        <begin position="166"/>
        <end position="187"/>
    </location>
</feature>
<dbReference type="EMBL" id="QGDO01000007">
    <property type="protein sequence ID" value="PWJ38442.1"/>
    <property type="molecule type" value="Genomic_DNA"/>
</dbReference>
<accession>A0A315Z4U3</accession>
<keyword evidence="1" id="KW-0472">Membrane</keyword>
<feature type="transmembrane region" description="Helical" evidence="1">
    <location>
        <begin position="261"/>
        <end position="277"/>
    </location>
</feature>
<dbReference type="Proteomes" id="UP000245535">
    <property type="component" value="Unassembled WGS sequence"/>
</dbReference>
<gene>
    <name evidence="2" type="ORF">BC781_10732</name>
</gene>
<evidence type="ECO:0000313" key="2">
    <source>
        <dbReference type="EMBL" id="PWJ38442.1"/>
    </source>
</evidence>
<keyword evidence="1" id="KW-1133">Transmembrane helix</keyword>
<name>A0A315Z4U3_SEDFL</name>
<feature type="transmembrane region" description="Helical" evidence="1">
    <location>
        <begin position="222"/>
        <end position="241"/>
    </location>
</feature>
<evidence type="ECO:0000313" key="3">
    <source>
        <dbReference type="Proteomes" id="UP000245535"/>
    </source>
</evidence>
<evidence type="ECO:0000256" key="1">
    <source>
        <dbReference type="SAM" id="Phobius"/>
    </source>
</evidence>
<proteinExistence type="predicted"/>
<keyword evidence="3" id="KW-1185">Reference proteome</keyword>
<dbReference type="AlphaFoldDB" id="A0A315Z4U3"/>
<protein>
    <submittedName>
        <fullName evidence="2">Uncharacterized protein</fullName>
    </submittedName>
</protein>
<dbReference type="OrthoDB" id="1238681at2"/>
<organism evidence="2 3">
    <name type="scientific">Sediminitomix flava</name>
    <dbReference type="NCBI Taxonomy" id="379075"/>
    <lineage>
        <taxon>Bacteria</taxon>
        <taxon>Pseudomonadati</taxon>
        <taxon>Bacteroidota</taxon>
        <taxon>Cytophagia</taxon>
        <taxon>Cytophagales</taxon>
        <taxon>Flammeovirgaceae</taxon>
        <taxon>Sediminitomix</taxon>
    </lineage>
</organism>
<dbReference type="RefSeq" id="WP_109621518.1">
    <property type="nucleotide sequence ID" value="NZ_QGDO01000007.1"/>
</dbReference>
<keyword evidence="1" id="KW-0812">Transmembrane</keyword>
<reference evidence="2 3" key="1">
    <citation type="submission" date="2018-03" db="EMBL/GenBank/DDBJ databases">
        <title>Genomic Encyclopedia of Archaeal and Bacterial Type Strains, Phase II (KMG-II): from individual species to whole genera.</title>
        <authorList>
            <person name="Goeker M."/>
        </authorList>
    </citation>
    <scope>NUCLEOTIDE SEQUENCE [LARGE SCALE GENOMIC DNA]</scope>
    <source>
        <strain evidence="2 3">DSM 28229</strain>
    </source>
</reference>
<comment type="caution">
    <text evidence="2">The sequence shown here is derived from an EMBL/GenBank/DDBJ whole genome shotgun (WGS) entry which is preliminary data.</text>
</comment>